<dbReference type="EMBL" id="JAUDFV010000052">
    <property type="protein sequence ID" value="KAL2736848.1"/>
    <property type="molecule type" value="Genomic_DNA"/>
</dbReference>
<keyword evidence="4" id="KW-1185">Reference proteome</keyword>
<gene>
    <name evidence="3" type="ORF">V1478_002381</name>
    <name evidence="2" type="ORF">V1478_003303</name>
</gene>
<evidence type="ECO:0000256" key="1">
    <source>
        <dbReference type="SAM" id="Phobius"/>
    </source>
</evidence>
<dbReference type="AlphaFoldDB" id="A0ABD2BTS2"/>
<organism evidence="2 4">
    <name type="scientific">Vespula squamosa</name>
    <name type="common">Southern yellow jacket</name>
    <name type="synonym">Wasp</name>
    <dbReference type="NCBI Taxonomy" id="30214"/>
    <lineage>
        <taxon>Eukaryota</taxon>
        <taxon>Metazoa</taxon>
        <taxon>Ecdysozoa</taxon>
        <taxon>Arthropoda</taxon>
        <taxon>Hexapoda</taxon>
        <taxon>Insecta</taxon>
        <taxon>Pterygota</taxon>
        <taxon>Neoptera</taxon>
        <taxon>Endopterygota</taxon>
        <taxon>Hymenoptera</taxon>
        <taxon>Apocrita</taxon>
        <taxon>Aculeata</taxon>
        <taxon>Vespoidea</taxon>
        <taxon>Vespidae</taxon>
        <taxon>Vespinae</taxon>
        <taxon>Vespula</taxon>
    </lineage>
</organism>
<dbReference type="Proteomes" id="UP001607302">
    <property type="component" value="Unassembled WGS sequence"/>
</dbReference>
<keyword evidence="1" id="KW-0472">Membrane</keyword>
<feature type="transmembrane region" description="Helical" evidence="1">
    <location>
        <begin position="313"/>
        <end position="336"/>
    </location>
</feature>
<keyword evidence="1" id="KW-0812">Transmembrane</keyword>
<feature type="non-terminal residue" evidence="2">
    <location>
        <position position="1"/>
    </location>
</feature>
<name>A0ABD2BTS2_VESSQ</name>
<sequence>LSMKCLFILVINTIDLMTYIKNFRYVIANIIENMLVLMRVIKISVLRRKRSSLVKKLTNNLIKSLLSFYAIMRNSTSEYELSYRIKPLVKPYNIKNYVFDCIHEFLRIIMIISGYLGIHCFFASIGFRLTGQLTILKCKVKNVFNITDGPRQGIRKIILGHHRSIRKIYGLKSLSLISNGTNASDELHSCDWYELSTMDMKSIWICTMRCSKPLRLTCAKFCILSVRTFIDGNHTLGPILVLKIYTLGIDSLVNRILFFRRYTLSSQFCELKSPLSLRFYTTLFHRKIVILYCFFQGYHHPEGDNVEQTIARLFWNLTIGISGLVVPTIFILRICLH</sequence>
<proteinExistence type="predicted"/>
<protein>
    <submittedName>
        <fullName evidence="2">Odorant receptor 13a-like</fullName>
    </submittedName>
</protein>
<accession>A0ABD2BTS2</accession>
<evidence type="ECO:0000313" key="2">
    <source>
        <dbReference type="EMBL" id="KAL2735663.1"/>
    </source>
</evidence>
<evidence type="ECO:0000313" key="3">
    <source>
        <dbReference type="EMBL" id="KAL2736848.1"/>
    </source>
</evidence>
<evidence type="ECO:0000313" key="4">
    <source>
        <dbReference type="Proteomes" id="UP001607302"/>
    </source>
</evidence>
<keyword evidence="1" id="KW-1133">Transmembrane helix</keyword>
<reference evidence="2 4" key="1">
    <citation type="journal article" date="2024" name="Ann. Entomol. Soc. Am.">
        <title>Genomic analyses of the southern and eastern yellowjacket wasps (Hymenoptera: Vespidae) reveal evolutionary signatures of social life.</title>
        <authorList>
            <person name="Catto M.A."/>
            <person name="Caine P.B."/>
            <person name="Orr S.E."/>
            <person name="Hunt B.G."/>
            <person name="Goodisman M.A.D."/>
        </authorList>
    </citation>
    <scope>NUCLEOTIDE SEQUENCE [LARGE SCALE GENOMIC DNA]</scope>
    <source>
        <strain evidence="2">233</strain>
        <tissue evidence="2">Head and thorax</tissue>
    </source>
</reference>
<feature type="transmembrane region" description="Helical" evidence="1">
    <location>
        <begin position="105"/>
        <end position="127"/>
    </location>
</feature>
<comment type="caution">
    <text evidence="2">The sequence shown here is derived from an EMBL/GenBank/DDBJ whole genome shotgun (WGS) entry which is preliminary data.</text>
</comment>
<dbReference type="EMBL" id="JAUDFV010000064">
    <property type="protein sequence ID" value="KAL2735663.1"/>
    <property type="molecule type" value="Genomic_DNA"/>
</dbReference>